<dbReference type="InterPro" id="IPR001478">
    <property type="entry name" value="PDZ"/>
</dbReference>
<proteinExistence type="predicted"/>
<feature type="transmembrane region" description="Helical" evidence="1">
    <location>
        <begin position="136"/>
        <end position="156"/>
    </location>
</feature>
<dbReference type="InterPro" id="IPR041489">
    <property type="entry name" value="PDZ_6"/>
</dbReference>
<keyword evidence="1" id="KW-1133">Transmembrane helix</keyword>
<dbReference type="AlphaFoldDB" id="A0A5J4JDZ1"/>
<dbReference type="Pfam" id="PF17820">
    <property type="entry name" value="PDZ_6"/>
    <property type="match status" value="1"/>
</dbReference>
<reference evidence="3 4" key="1">
    <citation type="submission" date="2019-09" db="EMBL/GenBank/DDBJ databases">
        <title>Draft genome sequence of Bacillus sp. JC-7.</title>
        <authorList>
            <person name="Tanaka N."/>
            <person name="Shiwa Y."/>
            <person name="Fujita N."/>
            <person name="Tanasupawat S."/>
        </authorList>
    </citation>
    <scope>NUCLEOTIDE SEQUENCE [LARGE SCALE GENOMIC DNA]</scope>
    <source>
        <strain evidence="3 4">JC-7</strain>
    </source>
</reference>
<comment type="caution">
    <text evidence="3">The sequence shown here is derived from an EMBL/GenBank/DDBJ whole genome shotgun (WGS) entry which is preliminary data.</text>
</comment>
<feature type="transmembrane region" description="Helical" evidence="1">
    <location>
        <begin position="82"/>
        <end position="100"/>
    </location>
</feature>
<keyword evidence="4" id="KW-1185">Reference proteome</keyword>
<evidence type="ECO:0000313" key="4">
    <source>
        <dbReference type="Proteomes" id="UP000391919"/>
    </source>
</evidence>
<keyword evidence="1" id="KW-0812">Transmembrane</keyword>
<dbReference type="InterPro" id="IPR036034">
    <property type="entry name" value="PDZ_sf"/>
</dbReference>
<feature type="transmembrane region" description="Helical" evidence="1">
    <location>
        <begin position="107"/>
        <end position="124"/>
    </location>
</feature>
<gene>
    <name evidence="3" type="ORF">BpJC7_01080</name>
</gene>
<dbReference type="EMBL" id="BKZQ01000001">
    <property type="protein sequence ID" value="GER68805.1"/>
    <property type="molecule type" value="Genomic_DNA"/>
</dbReference>
<dbReference type="SMART" id="SM00228">
    <property type="entry name" value="PDZ"/>
    <property type="match status" value="1"/>
</dbReference>
<sequence length="395" mass="42915">MEQLWLTEILKSIGRFFLHPVFYYAIILALVAGAARVKRERNDFHIRIYSSFLELRDLFPAGLLAGLVLSAVSVAVGVAVPLTVLAAVAALTIVFSLAGNFRFLSPAFTIGIPILAFSAVKWLPAGVQEKIGSPSFGMLAGISVMTGLLLIAEGFLMLTSGAKNIPPKLRKSRRGLTVGAFSAKRLWLVPVVCFLPSGPISLPFSWWPVMGWGGHTFSLVLVPFLLGFQHQIQSTLPAPAVKRIGTQVIWAGVLTAAIGAAGIWLPYLPVSAAGFAVLARGWISIRHRIRENNASYYFTQQNDGIIVLSVIPGSKADKMGLVTGEIISKCNGQAVRNMDEFYRALQINPAYCKLEVIDTNGEVRFAQGALYEGEHYELGILTVENKMNLETDEAL</sequence>
<feature type="transmembrane region" description="Helical" evidence="1">
    <location>
        <begin position="209"/>
        <end position="228"/>
    </location>
</feature>
<evidence type="ECO:0000256" key="1">
    <source>
        <dbReference type="SAM" id="Phobius"/>
    </source>
</evidence>
<feature type="transmembrane region" description="Helical" evidence="1">
    <location>
        <begin position="176"/>
        <end position="197"/>
    </location>
</feature>
<name>A0A5J4JDZ1_9BACI</name>
<dbReference type="SUPFAM" id="SSF50156">
    <property type="entry name" value="PDZ domain-like"/>
    <property type="match status" value="1"/>
</dbReference>
<dbReference type="Proteomes" id="UP000391919">
    <property type="component" value="Unassembled WGS sequence"/>
</dbReference>
<dbReference type="Gene3D" id="2.30.42.10">
    <property type="match status" value="1"/>
</dbReference>
<organism evidence="3 4">
    <name type="scientific">Weizmannia acidilactici</name>
    <dbReference type="NCBI Taxonomy" id="2607726"/>
    <lineage>
        <taxon>Bacteria</taxon>
        <taxon>Bacillati</taxon>
        <taxon>Bacillota</taxon>
        <taxon>Bacilli</taxon>
        <taxon>Bacillales</taxon>
        <taxon>Bacillaceae</taxon>
        <taxon>Heyndrickxia</taxon>
    </lineage>
</organism>
<feature type="transmembrane region" description="Helical" evidence="1">
    <location>
        <begin position="20"/>
        <end position="37"/>
    </location>
</feature>
<accession>A0A5J4JDZ1</accession>
<evidence type="ECO:0000259" key="2">
    <source>
        <dbReference type="SMART" id="SM00228"/>
    </source>
</evidence>
<protein>
    <submittedName>
        <fullName evidence="3">Membrane protein</fullName>
    </submittedName>
</protein>
<feature type="domain" description="PDZ" evidence="2">
    <location>
        <begin position="294"/>
        <end position="360"/>
    </location>
</feature>
<keyword evidence="1" id="KW-0472">Membrane</keyword>
<evidence type="ECO:0000313" key="3">
    <source>
        <dbReference type="EMBL" id="GER68805.1"/>
    </source>
</evidence>
<feature type="transmembrane region" description="Helical" evidence="1">
    <location>
        <begin position="58"/>
        <end position="76"/>
    </location>
</feature>